<dbReference type="Gene3D" id="3.40.630.10">
    <property type="entry name" value="Zn peptidases"/>
    <property type="match status" value="1"/>
</dbReference>
<evidence type="ECO:0008006" key="4">
    <source>
        <dbReference type="Google" id="ProtNLM"/>
    </source>
</evidence>
<dbReference type="PANTHER" id="PTHR30575">
    <property type="entry name" value="PEPTIDASE M20"/>
    <property type="match status" value="1"/>
</dbReference>
<proteinExistence type="inferred from homology"/>
<dbReference type="SUPFAM" id="SSF53187">
    <property type="entry name" value="Zn-dependent exopeptidases"/>
    <property type="match status" value="1"/>
</dbReference>
<dbReference type="InterPro" id="IPR002933">
    <property type="entry name" value="Peptidase_M20"/>
</dbReference>
<evidence type="ECO:0000313" key="2">
    <source>
        <dbReference type="EMBL" id="EMD39309.1"/>
    </source>
</evidence>
<protein>
    <recommendedName>
        <fullName evidence="4">Peptidase M20 dimerisation domain-containing protein</fullName>
    </recommendedName>
</protein>
<accession>M2PRR4</accession>
<evidence type="ECO:0000313" key="3">
    <source>
        <dbReference type="Proteomes" id="UP000016930"/>
    </source>
</evidence>
<evidence type="ECO:0000256" key="1">
    <source>
        <dbReference type="ARBA" id="ARBA00006247"/>
    </source>
</evidence>
<dbReference type="Proteomes" id="UP000016930">
    <property type="component" value="Unassembled WGS sequence"/>
</dbReference>
<dbReference type="HOGENOM" id="CLU_849918_0_0_1"/>
<dbReference type="AlphaFoldDB" id="M2PRR4"/>
<dbReference type="EMBL" id="KB445794">
    <property type="protein sequence ID" value="EMD39309.1"/>
    <property type="molecule type" value="Genomic_DNA"/>
</dbReference>
<sequence>MEWFLALDSRELEGWRPQAATTLVRKGWRATQEIRPQHLTPQDVPRVKVETLAGPLQHADSEPSAYVHLNNCIYCDTGITPSKPAPDKPPVYTACPAGELYRPEVLNTIEASLEQLTPALRKLSLDISTHPELKFEERFAHDLLTNFMAAHGFEVTLHYCGLTIAWRAAYTHVPKRERAADDGGSRPRRVIGVNAEMDAIPGIGHGCGHNLIAMAGVGKAIAIKAALRAHDVEGTGVLLGTPAEESGGGKQILLDLGAYDEMGACIMYCHPTDGPDNTTWVPPSLALQPIEVEFFGHGSHASSAPWDARNAPDAAFLAYSTISVMRQ</sequence>
<comment type="similarity">
    <text evidence="1">Belongs to the peptidase M20A family.</text>
</comment>
<keyword evidence="3" id="KW-1185">Reference proteome</keyword>
<dbReference type="OrthoDB" id="6119954at2759"/>
<organism evidence="2 3">
    <name type="scientific">Ceriporiopsis subvermispora (strain B)</name>
    <name type="common">White-rot fungus</name>
    <name type="synonym">Gelatoporia subvermispora</name>
    <dbReference type="NCBI Taxonomy" id="914234"/>
    <lineage>
        <taxon>Eukaryota</taxon>
        <taxon>Fungi</taxon>
        <taxon>Dikarya</taxon>
        <taxon>Basidiomycota</taxon>
        <taxon>Agaricomycotina</taxon>
        <taxon>Agaricomycetes</taxon>
        <taxon>Polyporales</taxon>
        <taxon>Gelatoporiaceae</taxon>
        <taxon>Gelatoporia</taxon>
    </lineage>
</organism>
<reference evidence="2 3" key="1">
    <citation type="journal article" date="2012" name="Proc. Natl. Acad. Sci. U.S.A.">
        <title>Comparative genomics of Ceriporiopsis subvermispora and Phanerochaete chrysosporium provide insight into selective ligninolysis.</title>
        <authorList>
            <person name="Fernandez-Fueyo E."/>
            <person name="Ruiz-Duenas F.J."/>
            <person name="Ferreira P."/>
            <person name="Floudas D."/>
            <person name="Hibbett D.S."/>
            <person name="Canessa P."/>
            <person name="Larrondo L.F."/>
            <person name="James T.Y."/>
            <person name="Seelenfreund D."/>
            <person name="Lobos S."/>
            <person name="Polanco R."/>
            <person name="Tello M."/>
            <person name="Honda Y."/>
            <person name="Watanabe T."/>
            <person name="Watanabe T."/>
            <person name="Ryu J.S."/>
            <person name="Kubicek C.P."/>
            <person name="Schmoll M."/>
            <person name="Gaskell J."/>
            <person name="Hammel K.E."/>
            <person name="St John F.J."/>
            <person name="Vanden Wymelenberg A."/>
            <person name="Sabat G."/>
            <person name="Splinter BonDurant S."/>
            <person name="Syed K."/>
            <person name="Yadav J.S."/>
            <person name="Doddapaneni H."/>
            <person name="Subramanian V."/>
            <person name="Lavin J.L."/>
            <person name="Oguiza J.A."/>
            <person name="Perez G."/>
            <person name="Pisabarro A.G."/>
            <person name="Ramirez L."/>
            <person name="Santoyo F."/>
            <person name="Master E."/>
            <person name="Coutinho P.M."/>
            <person name="Henrissat B."/>
            <person name="Lombard V."/>
            <person name="Magnuson J.K."/>
            <person name="Kuees U."/>
            <person name="Hori C."/>
            <person name="Igarashi K."/>
            <person name="Samejima M."/>
            <person name="Held B.W."/>
            <person name="Barry K.W."/>
            <person name="LaButti K.M."/>
            <person name="Lapidus A."/>
            <person name="Lindquist E.A."/>
            <person name="Lucas S.M."/>
            <person name="Riley R."/>
            <person name="Salamov A.A."/>
            <person name="Hoffmeister D."/>
            <person name="Schwenk D."/>
            <person name="Hadar Y."/>
            <person name="Yarden O."/>
            <person name="de Vries R.P."/>
            <person name="Wiebenga A."/>
            <person name="Stenlid J."/>
            <person name="Eastwood D."/>
            <person name="Grigoriev I.V."/>
            <person name="Berka R.M."/>
            <person name="Blanchette R.A."/>
            <person name="Kersten P."/>
            <person name="Martinez A.T."/>
            <person name="Vicuna R."/>
            <person name="Cullen D."/>
        </authorList>
    </citation>
    <scope>NUCLEOTIDE SEQUENCE [LARGE SCALE GENOMIC DNA]</scope>
    <source>
        <strain evidence="2 3">B</strain>
    </source>
</reference>
<dbReference type="PANTHER" id="PTHR30575:SF0">
    <property type="entry name" value="XAA-ARG DIPEPTIDASE"/>
    <property type="match status" value="1"/>
</dbReference>
<dbReference type="STRING" id="914234.M2PRR4"/>
<name>M2PRR4_CERS8</name>
<dbReference type="GO" id="GO:0016805">
    <property type="term" value="F:dipeptidase activity"/>
    <property type="evidence" value="ECO:0007669"/>
    <property type="project" value="TreeGrafter"/>
</dbReference>
<dbReference type="Pfam" id="PF01546">
    <property type="entry name" value="Peptidase_M20"/>
    <property type="match status" value="1"/>
</dbReference>
<gene>
    <name evidence="2" type="ORF">CERSUDRAFT_93353</name>
</gene>
<dbReference type="InterPro" id="IPR052030">
    <property type="entry name" value="Peptidase_M20/M20A_hydrolases"/>
</dbReference>